<evidence type="ECO:0000313" key="3">
    <source>
        <dbReference type="EMBL" id="CAD9270531.1"/>
    </source>
</evidence>
<sequence>MADVGEMAEEEDDDEEEDEEDGAALIEGLRQSQGAAALGVAHEPLLKEMSNYIEDLQSWRRHREEKIKAHADAENHPSSDEAGFSTSPGLGQARAPPRVGGKARAGADAAGADPAALLAEDLTFDMGAFESASEVLERAKARGQALEAKMLELRHTMDDTGDVAGAMPSAAEAVPETHAGLPLKSPRFDDVEAELMKLRLQHGLGLGVMAKASGDIWMANNVGLPPGGAAAGAGGLGGAGDGEGISGGGGAYANAAGLGAEDEAMLEEGLGLWGDAQSLNYALEGFNGEIDALLRKLDDLDGAAGEDALRSARRREADASSSSSDSDEEADVSVDAGVAEEKDELDAAIAEHKTGAGVD</sequence>
<accession>A0A7S1UK31</accession>
<protein>
    <submittedName>
        <fullName evidence="3">Uncharacterized protein</fullName>
    </submittedName>
</protein>
<proteinExistence type="predicted"/>
<organism evidence="3">
    <name type="scientific">Phaeomonas parva</name>
    <dbReference type="NCBI Taxonomy" id="124430"/>
    <lineage>
        <taxon>Eukaryota</taxon>
        <taxon>Sar</taxon>
        <taxon>Stramenopiles</taxon>
        <taxon>Ochrophyta</taxon>
        <taxon>Pinguiophyceae</taxon>
        <taxon>Pinguiochrysidales</taxon>
        <taxon>Pinguiochrysidaceae</taxon>
        <taxon>Phaeomonas</taxon>
    </lineage>
</organism>
<keyword evidence="1" id="KW-0175">Coiled coil</keyword>
<feature type="compositionally biased region" description="Acidic residues" evidence="2">
    <location>
        <begin position="1"/>
        <end position="22"/>
    </location>
</feature>
<dbReference type="AlphaFoldDB" id="A0A7S1UK31"/>
<dbReference type="EMBL" id="HBGJ01046074">
    <property type="protein sequence ID" value="CAD9270531.1"/>
    <property type="molecule type" value="Transcribed_RNA"/>
</dbReference>
<gene>
    <name evidence="3" type="ORF">PPAR1163_LOCUS28970</name>
</gene>
<feature type="compositionally biased region" description="Basic and acidic residues" evidence="2">
    <location>
        <begin position="64"/>
        <end position="79"/>
    </location>
</feature>
<reference evidence="3" key="1">
    <citation type="submission" date="2021-01" db="EMBL/GenBank/DDBJ databases">
        <authorList>
            <person name="Corre E."/>
            <person name="Pelletier E."/>
            <person name="Niang G."/>
            <person name="Scheremetjew M."/>
            <person name="Finn R."/>
            <person name="Kale V."/>
            <person name="Holt S."/>
            <person name="Cochrane G."/>
            <person name="Meng A."/>
            <person name="Brown T."/>
            <person name="Cohen L."/>
        </authorList>
    </citation>
    <scope>NUCLEOTIDE SEQUENCE</scope>
    <source>
        <strain evidence="3">CCMP2877</strain>
    </source>
</reference>
<feature type="region of interest" description="Disordered" evidence="2">
    <location>
        <begin position="309"/>
        <end position="359"/>
    </location>
</feature>
<evidence type="ECO:0000256" key="1">
    <source>
        <dbReference type="SAM" id="Coils"/>
    </source>
</evidence>
<name>A0A7S1UK31_9STRA</name>
<feature type="coiled-coil region" evidence="1">
    <location>
        <begin position="129"/>
        <end position="156"/>
    </location>
</feature>
<feature type="compositionally biased region" description="Basic and acidic residues" evidence="2">
    <location>
        <begin position="349"/>
        <end position="359"/>
    </location>
</feature>
<feature type="compositionally biased region" description="Basic and acidic residues" evidence="2">
    <location>
        <begin position="309"/>
        <end position="318"/>
    </location>
</feature>
<feature type="region of interest" description="Disordered" evidence="2">
    <location>
        <begin position="64"/>
        <end position="107"/>
    </location>
</feature>
<feature type="region of interest" description="Disordered" evidence="2">
    <location>
        <begin position="1"/>
        <end position="30"/>
    </location>
</feature>
<evidence type="ECO:0000256" key="2">
    <source>
        <dbReference type="SAM" id="MobiDB-lite"/>
    </source>
</evidence>